<comment type="caution">
    <text evidence="2">The sequence shown here is derived from an EMBL/GenBank/DDBJ whole genome shotgun (WGS) entry which is preliminary data.</text>
</comment>
<proteinExistence type="predicted"/>
<evidence type="ECO:0000313" key="3">
    <source>
        <dbReference type="Proteomes" id="UP000279275"/>
    </source>
</evidence>
<keyword evidence="3" id="KW-1185">Reference proteome</keyword>
<evidence type="ECO:0000313" key="2">
    <source>
        <dbReference type="EMBL" id="RMI29794.1"/>
    </source>
</evidence>
<feature type="region of interest" description="Disordered" evidence="1">
    <location>
        <begin position="29"/>
        <end position="59"/>
    </location>
</feature>
<organism evidence="2 3">
    <name type="scientific">Nocardia stercoris</name>
    <dbReference type="NCBI Taxonomy" id="2483361"/>
    <lineage>
        <taxon>Bacteria</taxon>
        <taxon>Bacillati</taxon>
        <taxon>Actinomycetota</taxon>
        <taxon>Actinomycetes</taxon>
        <taxon>Mycobacteriales</taxon>
        <taxon>Nocardiaceae</taxon>
        <taxon>Nocardia</taxon>
    </lineage>
</organism>
<accession>A0A3M2KXJ7</accession>
<feature type="compositionally biased region" description="Basic residues" evidence="1">
    <location>
        <begin position="44"/>
        <end position="59"/>
    </location>
</feature>
<dbReference type="AlphaFoldDB" id="A0A3M2KXJ7"/>
<sequence>MRENETRQDRAAGAVPAERADLVAWRRRHELRRSSAAQPVRSGRSYRRTAKHRKREQDS</sequence>
<name>A0A3M2KXJ7_9NOCA</name>
<evidence type="ECO:0000256" key="1">
    <source>
        <dbReference type="SAM" id="MobiDB-lite"/>
    </source>
</evidence>
<gene>
    <name evidence="2" type="ORF">EBN03_23595</name>
</gene>
<dbReference type="Proteomes" id="UP000279275">
    <property type="component" value="Unassembled WGS sequence"/>
</dbReference>
<dbReference type="EMBL" id="RFFH01000012">
    <property type="protein sequence ID" value="RMI29794.1"/>
    <property type="molecule type" value="Genomic_DNA"/>
</dbReference>
<protein>
    <submittedName>
        <fullName evidence="2">Uncharacterized protein</fullName>
    </submittedName>
</protein>
<reference evidence="2 3" key="1">
    <citation type="submission" date="2018-10" db="EMBL/GenBank/DDBJ databases">
        <title>Isolation from cow dung.</title>
        <authorList>
            <person name="Ling L."/>
        </authorList>
    </citation>
    <scope>NUCLEOTIDE SEQUENCE [LARGE SCALE GENOMIC DNA]</scope>
    <source>
        <strain evidence="2 3">NEAU-LL90</strain>
    </source>
</reference>